<evidence type="ECO:0000256" key="3">
    <source>
        <dbReference type="ARBA" id="ARBA00022884"/>
    </source>
</evidence>
<dbReference type="PROSITE" id="PS50303">
    <property type="entry name" value="PUM_HD"/>
    <property type="match status" value="1"/>
</dbReference>
<dbReference type="InterPro" id="IPR016024">
    <property type="entry name" value="ARM-type_fold"/>
</dbReference>
<dbReference type="GO" id="GO:0006417">
    <property type="term" value="P:regulation of translation"/>
    <property type="evidence" value="ECO:0007669"/>
    <property type="project" value="UniProtKB-KW"/>
</dbReference>
<evidence type="ECO:0000256" key="4">
    <source>
        <dbReference type="PROSITE-ProRule" id="PRU00317"/>
    </source>
</evidence>
<evidence type="ECO:0000256" key="2">
    <source>
        <dbReference type="ARBA" id="ARBA00022845"/>
    </source>
</evidence>
<feature type="repeat" description="Pumilio" evidence="4">
    <location>
        <begin position="662"/>
        <end position="699"/>
    </location>
</feature>
<feature type="compositionally biased region" description="Polar residues" evidence="5">
    <location>
        <begin position="349"/>
        <end position="360"/>
    </location>
</feature>
<dbReference type="InterPro" id="IPR033133">
    <property type="entry name" value="PUM-HD"/>
</dbReference>
<evidence type="ECO:0000256" key="1">
    <source>
        <dbReference type="ARBA" id="ARBA00022737"/>
    </source>
</evidence>
<dbReference type="GO" id="GO:0005737">
    <property type="term" value="C:cytoplasm"/>
    <property type="evidence" value="ECO:0007669"/>
    <property type="project" value="TreeGrafter"/>
</dbReference>
<dbReference type="Proteomes" id="UP000585474">
    <property type="component" value="Unassembled WGS sequence"/>
</dbReference>
<dbReference type="OrthoDB" id="668540at2759"/>
<feature type="repeat" description="Pumilio" evidence="4">
    <location>
        <begin position="590"/>
        <end position="625"/>
    </location>
</feature>
<evidence type="ECO:0000313" key="7">
    <source>
        <dbReference type="EMBL" id="GFY90038.1"/>
    </source>
</evidence>
<evidence type="ECO:0000259" key="6">
    <source>
        <dbReference type="PROSITE" id="PS50303"/>
    </source>
</evidence>
<keyword evidence="1" id="KW-0677">Repeat</keyword>
<proteinExistence type="predicted"/>
<feature type="region of interest" description="Disordered" evidence="5">
    <location>
        <begin position="349"/>
        <end position="391"/>
    </location>
</feature>
<dbReference type="Pfam" id="PF00806">
    <property type="entry name" value="PUF"/>
    <property type="match status" value="6"/>
</dbReference>
<reference evidence="7 8" key="1">
    <citation type="submission" date="2019-07" db="EMBL/GenBank/DDBJ databases">
        <title>De Novo Assembly of kiwifruit Actinidia rufa.</title>
        <authorList>
            <person name="Sugita-Konishi S."/>
            <person name="Sato K."/>
            <person name="Mori E."/>
            <person name="Abe Y."/>
            <person name="Kisaki G."/>
            <person name="Hamano K."/>
            <person name="Suezawa K."/>
            <person name="Otani M."/>
            <person name="Fukuda T."/>
            <person name="Manabe T."/>
            <person name="Gomi K."/>
            <person name="Tabuchi M."/>
            <person name="Akimitsu K."/>
            <person name="Kataoka I."/>
        </authorList>
    </citation>
    <scope>NUCLEOTIDE SEQUENCE [LARGE SCALE GENOMIC DNA]</scope>
    <source>
        <strain evidence="8">cv. Fuchu</strain>
    </source>
</reference>
<gene>
    <name evidence="7" type="ORF">Acr_07g0002350</name>
</gene>
<feature type="domain" description="PUM-HD" evidence="6">
    <location>
        <begin position="380"/>
        <end position="725"/>
    </location>
</feature>
<feature type="repeat" description="Pumilio" evidence="4">
    <location>
        <begin position="439"/>
        <end position="475"/>
    </location>
</feature>
<keyword evidence="8" id="KW-1185">Reference proteome</keyword>
<evidence type="ECO:0000313" key="8">
    <source>
        <dbReference type="Proteomes" id="UP000585474"/>
    </source>
</evidence>
<sequence>MENHEREGDDQRNETDRDWDALKYLPYSSSQNPPTENHQFFAPLNLTLPENHQFFAPSNLPPTENHQFFAPANLPPRENHQFFAPVNLPPTENHQFFAPANLPPTENHQFFAPANLPPTENHQFFAPSNLTLQENHQFFAPENLSPPENHQFFGQTNLLAPDNHLRRVPQNQPYINPSFPDTLYDDFSHLNLSSTPSLLDPIAGFGGSAHRNNDLYELELADSLHRMRVSSAVRGQTGGSYLSPHSFQTADESGLDRFSLNYVTNNAYIPNGGGRGLFPGTGQNGFQSFYGAPTRSNGGFQSGNDMGDYGAQTQANGFQSGYHTSYGPPSRANGFLSGFGMGMCDGAPTRSNRGGFSQAENNHRRRGRFGSGSGSEGRNHPGVGLNPNPSVVPDSLSSVSLEDLRGRLVLVAKDHHGYSYLTKKIKEGKREELDMIFLELKDHVRELMVDSYANYPIQELFTFCSEEQMAELLVLVIDDLCYFHSICVNIHGTRAAQAMLDHLTNPDHRTLAMSVLNRIALPLSKCMNGYHVIERCLSPTLSFTQDDLKDVIYIVTKNCVDIGTTQAGCCIVQKCVGRAEGEPRLRLISEIIANALVLSEDIFGNYIVQFIMGLGEKSLKERVLAQLRGHYVSLSLNKYGSNVVEKCMKETEGEQYAQIFKEIINSPNFLMLLQDPFGNYVAQTAFETSKGALHHALVSLVQFHYPYLHSHPHGKRVLSKTRGFKHYRSYDYRRISW</sequence>
<dbReference type="PANTHER" id="PTHR12537">
    <property type="entry name" value="RNA BINDING PROTEIN PUMILIO-RELATED"/>
    <property type="match status" value="1"/>
</dbReference>
<dbReference type="GO" id="GO:0003729">
    <property type="term" value="F:mRNA binding"/>
    <property type="evidence" value="ECO:0007669"/>
    <property type="project" value="TreeGrafter"/>
</dbReference>
<dbReference type="EMBL" id="BJWL01000007">
    <property type="protein sequence ID" value="GFY90038.1"/>
    <property type="molecule type" value="Genomic_DNA"/>
</dbReference>
<feature type="region of interest" description="Disordered" evidence="5">
    <location>
        <begin position="1"/>
        <end position="21"/>
    </location>
</feature>
<evidence type="ECO:0000256" key="5">
    <source>
        <dbReference type="SAM" id="MobiDB-lite"/>
    </source>
</evidence>
<keyword evidence="3" id="KW-0694">RNA-binding</keyword>
<dbReference type="PANTHER" id="PTHR12537:SF129">
    <property type="entry name" value="PUMILIO HOMOLOG 15-LIKE"/>
    <property type="match status" value="1"/>
</dbReference>
<protein>
    <recommendedName>
        <fullName evidence="6">PUM-HD domain-containing protein</fullName>
    </recommendedName>
</protein>
<feature type="repeat" description="Pumilio" evidence="4">
    <location>
        <begin position="626"/>
        <end position="661"/>
    </location>
</feature>
<dbReference type="SUPFAM" id="SSF48371">
    <property type="entry name" value="ARM repeat"/>
    <property type="match status" value="1"/>
</dbReference>
<comment type="caution">
    <text evidence="7">The sequence shown here is derived from an EMBL/GenBank/DDBJ whole genome shotgun (WGS) entry which is preliminary data.</text>
</comment>
<dbReference type="PROSITE" id="PS50302">
    <property type="entry name" value="PUM"/>
    <property type="match status" value="4"/>
</dbReference>
<dbReference type="Gene3D" id="1.25.10.10">
    <property type="entry name" value="Leucine-rich Repeat Variant"/>
    <property type="match status" value="1"/>
</dbReference>
<organism evidence="7 8">
    <name type="scientific">Actinidia rufa</name>
    <dbReference type="NCBI Taxonomy" id="165716"/>
    <lineage>
        <taxon>Eukaryota</taxon>
        <taxon>Viridiplantae</taxon>
        <taxon>Streptophyta</taxon>
        <taxon>Embryophyta</taxon>
        <taxon>Tracheophyta</taxon>
        <taxon>Spermatophyta</taxon>
        <taxon>Magnoliopsida</taxon>
        <taxon>eudicotyledons</taxon>
        <taxon>Gunneridae</taxon>
        <taxon>Pentapetalae</taxon>
        <taxon>asterids</taxon>
        <taxon>Ericales</taxon>
        <taxon>Actinidiaceae</taxon>
        <taxon>Actinidia</taxon>
    </lineage>
</organism>
<name>A0A7J0EUH1_9ERIC</name>
<accession>A0A7J0EUH1</accession>
<keyword evidence="2" id="KW-0810">Translation regulation</keyword>
<dbReference type="InterPro" id="IPR011989">
    <property type="entry name" value="ARM-like"/>
</dbReference>
<dbReference type="SMART" id="SM00025">
    <property type="entry name" value="Pumilio"/>
    <property type="match status" value="7"/>
</dbReference>
<dbReference type="InterPro" id="IPR001313">
    <property type="entry name" value="Pumilio_RNA-bd_rpt"/>
</dbReference>
<dbReference type="AlphaFoldDB" id="A0A7J0EUH1"/>